<protein>
    <submittedName>
        <fullName evidence="3">Dihydrodipicolinate synthase family protein</fullName>
        <ecNumber evidence="3">4.1.3.3</ecNumber>
        <ecNumber evidence="3">4.2.1.41</ecNumber>
        <ecNumber evidence="3">4.3.3.7</ecNumber>
    </submittedName>
</protein>
<dbReference type="PIRSF" id="PIRSF001365">
    <property type="entry name" value="DHDPS"/>
    <property type="match status" value="1"/>
</dbReference>
<dbReference type="SUPFAM" id="SSF51569">
    <property type="entry name" value="Aldolase"/>
    <property type="match status" value="1"/>
</dbReference>
<name>A0ABV1SL82_9RHOB</name>
<proteinExistence type="inferred from homology"/>
<evidence type="ECO:0000256" key="2">
    <source>
        <dbReference type="PIRNR" id="PIRNR001365"/>
    </source>
</evidence>
<evidence type="ECO:0000256" key="1">
    <source>
        <dbReference type="ARBA" id="ARBA00023239"/>
    </source>
</evidence>
<keyword evidence="4" id="KW-1185">Reference proteome</keyword>
<dbReference type="EC" id="4.2.1.41" evidence="3"/>
<dbReference type="GO" id="GO:0047448">
    <property type="term" value="F:5-dehydro-4-deoxyglucarate dehydratase activity"/>
    <property type="evidence" value="ECO:0007669"/>
    <property type="project" value="UniProtKB-EC"/>
</dbReference>
<dbReference type="InterPro" id="IPR013785">
    <property type="entry name" value="Aldolase_TIM"/>
</dbReference>
<sequence>MTRVTSAALRGVTVATTVPFTGDGSIDWKGYEATLEHCARAEQAACVFVNGHAGEATAMTASERAEVLRVTRAFVADGRPLMAGVVPTGLPQALSQIEAALEGGADVVTIFPPEAIAGGNAATQAGPRFFEALQKEFPQVPLSVFQFPVASGFGFSTPMLAEIAAIDTVVAIKEGSGTILAYEENVRAVKAKAPDVAILASNFNWFFAQVAFGADGILSGLASVAPRLLNRLWAASEAQDLAAMRAAYDALYPVVQSIYHPAPVVDMHTRIKEGLVALGVIDRSTPRLPLLPVTPELAAQLREVFTTIGRDNA</sequence>
<dbReference type="GO" id="GO:0008840">
    <property type="term" value="F:4-hydroxy-tetrahydrodipicolinate synthase activity"/>
    <property type="evidence" value="ECO:0007669"/>
    <property type="project" value="UniProtKB-EC"/>
</dbReference>
<dbReference type="Gene3D" id="3.20.20.70">
    <property type="entry name" value="Aldolase class I"/>
    <property type="match status" value="1"/>
</dbReference>
<dbReference type="Pfam" id="PF00701">
    <property type="entry name" value="DHDPS"/>
    <property type="match status" value="1"/>
</dbReference>
<reference evidence="3 4" key="1">
    <citation type="submission" date="2024-01" db="EMBL/GenBank/DDBJ databases">
        <authorList>
            <person name="Deng Y."/>
            <person name="Su J."/>
        </authorList>
    </citation>
    <scope>NUCLEOTIDE SEQUENCE [LARGE SCALE GENOMIC DNA]</scope>
    <source>
        <strain evidence="3 4">CPCC 100088</strain>
    </source>
</reference>
<dbReference type="PANTHER" id="PTHR12128">
    <property type="entry name" value="DIHYDRODIPICOLINATE SYNTHASE"/>
    <property type="match status" value="1"/>
</dbReference>
<organism evidence="3 4">
    <name type="scientific">Thioclava kandeliae</name>
    <dbReference type="NCBI Taxonomy" id="3070818"/>
    <lineage>
        <taxon>Bacteria</taxon>
        <taxon>Pseudomonadati</taxon>
        <taxon>Pseudomonadota</taxon>
        <taxon>Alphaproteobacteria</taxon>
        <taxon>Rhodobacterales</taxon>
        <taxon>Paracoccaceae</taxon>
        <taxon>Thioclava</taxon>
    </lineage>
</organism>
<dbReference type="InterPro" id="IPR002220">
    <property type="entry name" value="DapA-like"/>
</dbReference>
<dbReference type="EC" id="4.1.3.3" evidence="3"/>
<gene>
    <name evidence="3" type="ORF">VSX56_17935</name>
</gene>
<keyword evidence="1 2" id="KW-0456">Lyase</keyword>
<dbReference type="Proteomes" id="UP001438953">
    <property type="component" value="Unassembled WGS sequence"/>
</dbReference>
<comment type="caution">
    <text evidence="3">The sequence shown here is derived from an EMBL/GenBank/DDBJ whole genome shotgun (WGS) entry which is preliminary data.</text>
</comment>
<dbReference type="GO" id="GO:0008747">
    <property type="term" value="F:N-acetylneuraminate lyase activity"/>
    <property type="evidence" value="ECO:0007669"/>
    <property type="project" value="UniProtKB-EC"/>
</dbReference>
<dbReference type="EC" id="4.3.3.7" evidence="3"/>
<dbReference type="SMART" id="SM01130">
    <property type="entry name" value="DHDPS"/>
    <property type="match status" value="1"/>
</dbReference>
<dbReference type="CDD" id="cd00408">
    <property type="entry name" value="DHDPS-like"/>
    <property type="match status" value="1"/>
</dbReference>
<dbReference type="RefSeq" id="WP_350939005.1">
    <property type="nucleotide sequence ID" value="NZ_JAYWLC010000023.1"/>
</dbReference>
<accession>A0ABV1SL82</accession>
<evidence type="ECO:0000313" key="3">
    <source>
        <dbReference type="EMBL" id="MER5173650.1"/>
    </source>
</evidence>
<dbReference type="PANTHER" id="PTHR12128:SF72">
    <property type="entry name" value="DIHYDRODIPICOLINATE SYNTHASE"/>
    <property type="match status" value="1"/>
</dbReference>
<evidence type="ECO:0000313" key="4">
    <source>
        <dbReference type="Proteomes" id="UP001438953"/>
    </source>
</evidence>
<reference evidence="3 4" key="2">
    <citation type="submission" date="2024-06" db="EMBL/GenBank/DDBJ databases">
        <title>Thioclava kandeliae sp. nov. from a rhizosphere soil sample of Kandelia candel in a mangrove.</title>
        <authorList>
            <person name="Mu T."/>
        </authorList>
    </citation>
    <scope>NUCLEOTIDE SEQUENCE [LARGE SCALE GENOMIC DNA]</scope>
    <source>
        <strain evidence="3 4">CPCC 100088</strain>
    </source>
</reference>
<comment type="similarity">
    <text evidence="2">Belongs to the DapA family.</text>
</comment>
<dbReference type="EMBL" id="JAYWLC010000023">
    <property type="protein sequence ID" value="MER5173650.1"/>
    <property type="molecule type" value="Genomic_DNA"/>
</dbReference>